<accession>A0A1I2KGS1</accession>
<organism evidence="6 7">
    <name type="scientific">Fontimonas thermophila</name>
    <dbReference type="NCBI Taxonomy" id="1076937"/>
    <lineage>
        <taxon>Bacteria</taxon>
        <taxon>Pseudomonadati</taxon>
        <taxon>Pseudomonadota</taxon>
        <taxon>Gammaproteobacteria</taxon>
        <taxon>Nevskiales</taxon>
        <taxon>Nevskiaceae</taxon>
        <taxon>Fontimonas</taxon>
    </lineage>
</organism>
<comment type="subcellular location">
    <subcellularLocation>
        <location evidence="1">Membrane</location>
        <topology evidence="1">Multi-pass membrane protein</topology>
    </subcellularLocation>
</comment>
<evidence type="ECO:0000313" key="7">
    <source>
        <dbReference type="Proteomes" id="UP000199771"/>
    </source>
</evidence>
<gene>
    <name evidence="6" type="ORF">SAMN04488120_11814</name>
</gene>
<dbReference type="GO" id="GO:0016020">
    <property type="term" value="C:membrane"/>
    <property type="evidence" value="ECO:0007669"/>
    <property type="project" value="UniProtKB-SubCell"/>
</dbReference>
<reference evidence="6" key="1">
    <citation type="submission" date="2016-10" db="EMBL/GenBank/DDBJ databases">
        <authorList>
            <person name="de Groot N.N."/>
        </authorList>
    </citation>
    <scope>NUCLEOTIDE SEQUENCE [LARGE SCALE GENOMIC DNA]</scope>
    <source>
        <strain evidence="6">DSM 23609</strain>
    </source>
</reference>
<keyword evidence="2 5" id="KW-0812">Transmembrane</keyword>
<dbReference type="Gene3D" id="1.20.1280.290">
    <property type="match status" value="1"/>
</dbReference>
<dbReference type="InterPro" id="IPR047662">
    <property type="entry name" value="SemiSWEET"/>
</dbReference>
<dbReference type="InterPro" id="IPR006603">
    <property type="entry name" value="PQ-loop_rpt"/>
</dbReference>
<dbReference type="Proteomes" id="UP000199771">
    <property type="component" value="Unassembled WGS sequence"/>
</dbReference>
<dbReference type="GO" id="GO:0051119">
    <property type="term" value="F:sugar transmembrane transporter activity"/>
    <property type="evidence" value="ECO:0007669"/>
    <property type="project" value="InterPro"/>
</dbReference>
<dbReference type="Pfam" id="PF04193">
    <property type="entry name" value="PQ-loop"/>
    <property type="match status" value="1"/>
</dbReference>
<feature type="transmembrane region" description="Helical" evidence="5">
    <location>
        <begin position="72"/>
        <end position="91"/>
    </location>
</feature>
<evidence type="ECO:0000256" key="2">
    <source>
        <dbReference type="ARBA" id="ARBA00022692"/>
    </source>
</evidence>
<dbReference type="AlphaFoldDB" id="A0A1I2KGS1"/>
<dbReference type="NCBIfam" id="NF037968">
    <property type="entry name" value="SemiSWEET_2"/>
    <property type="match status" value="1"/>
</dbReference>
<evidence type="ECO:0000256" key="1">
    <source>
        <dbReference type="ARBA" id="ARBA00004141"/>
    </source>
</evidence>
<protein>
    <submittedName>
        <fullName evidence="6">MtN3 and saliva related transmembrane protein</fullName>
    </submittedName>
</protein>
<dbReference type="STRING" id="1076937.SAMN04488120_11814"/>
<feature type="transmembrane region" description="Helical" evidence="5">
    <location>
        <begin position="16"/>
        <end position="35"/>
    </location>
</feature>
<feature type="transmembrane region" description="Helical" evidence="5">
    <location>
        <begin position="47"/>
        <end position="66"/>
    </location>
</feature>
<evidence type="ECO:0000256" key="3">
    <source>
        <dbReference type="ARBA" id="ARBA00022989"/>
    </source>
</evidence>
<evidence type="ECO:0000313" key="6">
    <source>
        <dbReference type="EMBL" id="SFF65568.1"/>
    </source>
</evidence>
<proteinExistence type="predicted"/>
<dbReference type="EMBL" id="FOOC01000018">
    <property type="protein sequence ID" value="SFF65568.1"/>
    <property type="molecule type" value="Genomic_DNA"/>
</dbReference>
<name>A0A1I2KGS1_9GAMM</name>
<keyword evidence="3 5" id="KW-1133">Transmembrane helix</keyword>
<evidence type="ECO:0000256" key="4">
    <source>
        <dbReference type="ARBA" id="ARBA00023136"/>
    </source>
</evidence>
<keyword evidence="4 5" id="KW-0472">Membrane</keyword>
<sequence>MDHASHMGFQMSHFEWMGLLAGCLTTGAFAPQAIQILRTRRVQDISLAMYVLFSTGVALWIAYGLAIRSLSLVLFNGITLLLSGSVLVLKIKYGRRAPEQSQTRPSHG</sequence>
<evidence type="ECO:0000256" key="5">
    <source>
        <dbReference type="SAM" id="Phobius"/>
    </source>
</evidence>
<keyword evidence="7" id="KW-1185">Reference proteome</keyword>